<comment type="caution">
    <text evidence="1">The sequence shown here is derived from an EMBL/GenBank/DDBJ whole genome shotgun (WGS) entry which is preliminary data.</text>
</comment>
<name>A0A974BM09_SEDHY</name>
<dbReference type="Gene3D" id="3.90.1720.10">
    <property type="entry name" value="endopeptidase domain like (from Nostoc punctiforme)"/>
    <property type="match status" value="1"/>
</dbReference>
<evidence type="ECO:0000313" key="2">
    <source>
        <dbReference type="Proteomes" id="UP000611629"/>
    </source>
</evidence>
<organism evidence="1 2">
    <name type="scientific">Sedimentibacter hydroxybenzoicus DSM 7310</name>
    <dbReference type="NCBI Taxonomy" id="1123245"/>
    <lineage>
        <taxon>Bacteria</taxon>
        <taxon>Bacillati</taxon>
        <taxon>Bacillota</taxon>
        <taxon>Tissierellia</taxon>
        <taxon>Sedimentibacter</taxon>
    </lineage>
</organism>
<evidence type="ECO:0000313" key="1">
    <source>
        <dbReference type="EMBL" id="NYB75167.1"/>
    </source>
</evidence>
<sequence length="195" mass="23172">MESKKIYIVLTRTNTILSRMIGFIKDDEYTHASISLDRHFRKMYSFGRKYTYNPFVGRFVKENLNEGVYGRQDNLHGLVMEIEVTREQYRKAENLINEFILKKDLYKYNYIGLVNCLLNRVSCNNHRFLCSEFVYYILNKSSIANFNKSGNLVRPQELLNIKGRVVFSGNLKNTNWSRKTFNESELIPRYQYAEI</sequence>
<dbReference type="EMBL" id="JACBNQ010000018">
    <property type="protein sequence ID" value="NYB75167.1"/>
    <property type="molecule type" value="Genomic_DNA"/>
</dbReference>
<proteinExistence type="predicted"/>
<dbReference type="Proteomes" id="UP000611629">
    <property type="component" value="Unassembled WGS sequence"/>
</dbReference>
<dbReference type="RefSeq" id="WP_179238874.1">
    <property type="nucleotide sequence ID" value="NZ_JACBNQ010000018.1"/>
</dbReference>
<gene>
    <name evidence="1" type="ORF">HZF24_13545</name>
</gene>
<protein>
    <recommendedName>
        <fullName evidence="3">Permuted papain-like amidase enzyme, YaeF/YiiX, C92 family</fullName>
    </recommendedName>
</protein>
<accession>A0A974BM09</accession>
<dbReference type="InterPro" id="IPR038765">
    <property type="entry name" value="Papain-like_cys_pep_sf"/>
</dbReference>
<dbReference type="AlphaFoldDB" id="A0A974BM09"/>
<dbReference type="SUPFAM" id="SSF54001">
    <property type="entry name" value="Cysteine proteinases"/>
    <property type="match status" value="1"/>
</dbReference>
<reference evidence="1" key="1">
    <citation type="submission" date="2020-07" db="EMBL/GenBank/DDBJ databases">
        <title>Genomic analysis of a strain of Sedimentibacter Hydroxybenzoicus DSM7310.</title>
        <authorList>
            <person name="Ma S."/>
        </authorList>
    </citation>
    <scope>NUCLEOTIDE SEQUENCE</scope>
    <source>
        <strain evidence="1">DSM 7310</strain>
    </source>
</reference>
<keyword evidence="2" id="KW-1185">Reference proteome</keyword>
<evidence type="ECO:0008006" key="3">
    <source>
        <dbReference type="Google" id="ProtNLM"/>
    </source>
</evidence>